<dbReference type="RefSeq" id="WP_111731587.1">
    <property type="nucleotide sequence ID" value="NZ_JAFBBL010000001.1"/>
</dbReference>
<sequence length="141" mass="15450">MLTDSDGSASFTSGGIFFRGVRADAAFISDLRRAVRVWLEQLDVDDDRKHDVVLASYEALANAVEHAYDIDDDSASLDFEATYLPQDQILEVRVADHGCWHDADSTPTSRGHGLALIRGLATDVVVDPTPQGTHVTIHWSL</sequence>
<dbReference type="InterPro" id="IPR036890">
    <property type="entry name" value="HATPase_C_sf"/>
</dbReference>
<gene>
    <name evidence="3" type="ORF">NCTC10994_01523</name>
</gene>
<dbReference type="KEGG" id="rcr:NCTC10994_01523"/>
<dbReference type="STRING" id="1219011.GCA_001895045_01874"/>
<evidence type="ECO:0000256" key="1">
    <source>
        <dbReference type="ARBA" id="ARBA00022527"/>
    </source>
</evidence>
<protein>
    <submittedName>
        <fullName evidence="3">Anti sigma factor</fullName>
    </submittedName>
</protein>
<name>A0A2X4U5B6_9NOCA</name>
<dbReference type="AlphaFoldDB" id="A0A2X4U5B6"/>
<keyword evidence="1" id="KW-0418">Kinase</keyword>
<dbReference type="InterPro" id="IPR003594">
    <property type="entry name" value="HATPase_dom"/>
</dbReference>
<accession>A0A2X4U5B6</accession>
<dbReference type="EMBL" id="LS483468">
    <property type="protein sequence ID" value="SQI30368.1"/>
    <property type="molecule type" value="Genomic_DNA"/>
</dbReference>
<dbReference type="Pfam" id="PF13581">
    <property type="entry name" value="HATPase_c_2"/>
    <property type="match status" value="1"/>
</dbReference>
<proteinExistence type="predicted"/>
<dbReference type="Gene3D" id="3.30.565.10">
    <property type="entry name" value="Histidine kinase-like ATPase, C-terminal domain"/>
    <property type="match status" value="1"/>
</dbReference>
<dbReference type="PANTHER" id="PTHR35526">
    <property type="entry name" value="ANTI-SIGMA-F FACTOR RSBW-RELATED"/>
    <property type="match status" value="1"/>
</dbReference>
<feature type="domain" description="Histidine kinase/HSP90-like ATPase" evidence="2">
    <location>
        <begin position="22"/>
        <end position="139"/>
    </location>
</feature>
<dbReference type="Proteomes" id="UP000249091">
    <property type="component" value="Chromosome 1"/>
</dbReference>
<keyword evidence="1" id="KW-0723">Serine/threonine-protein kinase</keyword>
<organism evidence="3 4">
    <name type="scientific">Rhodococcus coprophilus</name>
    <dbReference type="NCBI Taxonomy" id="38310"/>
    <lineage>
        <taxon>Bacteria</taxon>
        <taxon>Bacillati</taxon>
        <taxon>Actinomycetota</taxon>
        <taxon>Actinomycetes</taxon>
        <taxon>Mycobacteriales</taxon>
        <taxon>Nocardiaceae</taxon>
        <taxon>Rhodococcus</taxon>
    </lineage>
</organism>
<dbReference type="InterPro" id="IPR050267">
    <property type="entry name" value="Anti-sigma-factor_SerPK"/>
</dbReference>
<evidence type="ECO:0000313" key="4">
    <source>
        <dbReference type="Proteomes" id="UP000249091"/>
    </source>
</evidence>
<keyword evidence="4" id="KW-1185">Reference proteome</keyword>
<dbReference type="SUPFAM" id="SSF55874">
    <property type="entry name" value="ATPase domain of HSP90 chaperone/DNA topoisomerase II/histidine kinase"/>
    <property type="match status" value="1"/>
</dbReference>
<evidence type="ECO:0000313" key="3">
    <source>
        <dbReference type="EMBL" id="SQI30368.1"/>
    </source>
</evidence>
<reference evidence="3 4" key="1">
    <citation type="submission" date="2018-06" db="EMBL/GenBank/DDBJ databases">
        <authorList>
            <consortium name="Pathogen Informatics"/>
            <person name="Doyle S."/>
        </authorList>
    </citation>
    <scope>NUCLEOTIDE SEQUENCE [LARGE SCALE GENOMIC DNA]</scope>
    <source>
        <strain evidence="3 4">NCTC10994</strain>
    </source>
</reference>
<evidence type="ECO:0000259" key="2">
    <source>
        <dbReference type="Pfam" id="PF13581"/>
    </source>
</evidence>
<dbReference type="CDD" id="cd16936">
    <property type="entry name" value="HATPase_RsbW-like"/>
    <property type="match status" value="1"/>
</dbReference>
<dbReference type="PANTHER" id="PTHR35526:SF3">
    <property type="entry name" value="ANTI-SIGMA-F FACTOR RSBW"/>
    <property type="match status" value="1"/>
</dbReference>
<keyword evidence="1" id="KW-0808">Transferase</keyword>
<dbReference type="GO" id="GO:0004674">
    <property type="term" value="F:protein serine/threonine kinase activity"/>
    <property type="evidence" value="ECO:0007669"/>
    <property type="project" value="UniProtKB-KW"/>
</dbReference>